<dbReference type="Proteomes" id="UP001623558">
    <property type="component" value="Unassembled WGS sequence"/>
</dbReference>
<keyword evidence="3" id="KW-1185">Reference proteome</keyword>
<evidence type="ECO:0000313" key="2">
    <source>
        <dbReference type="EMBL" id="MFL0162954.1"/>
    </source>
</evidence>
<feature type="transmembrane region" description="Helical" evidence="1">
    <location>
        <begin position="39"/>
        <end position="60"/>
    </location>
</feature>
<evidence type="ECO:0000313" key="3">
    <source>
        <dbReference type="Proteomes" id="UP001623558"/>
    </source>
</evidence>
<gene>
    <name evidence="2" type="ORF">U0R11_11180</name>
</gene>
<accession>A0ABW8RZJ6</accession>
<keyword evidence="1" id="KW-1133">Transmembrane helix</keyword>
<dbReference type="EMBL" id="JBEWZH010000008">
    <property type="protein sequence ID" value="MFL0162954.1"/>
    <property type="molecule type" value="Genomic_DNA"/>
</dbReference>
<keyword evidence="1" id="KW-0472">Membrane</keyword>
<reference evidence="2 3" key="1">
    <citation type="submission" date="2024-07" db="EMBL/GenBank/DDBJ databases">
        <authorList>
            <person name="Pitt A."/>
            <person name="Hahn M.W."/>
        </authorList>
    </citation>
    <scope>NUCLEOTIDE SEQUENCE [LARGE SCALE GENOMIC DNA]</scope>
    <source>
        <strain evidence="2 3">1-SAACH-A3</strain>
    </source>
</reference>
<sequence>MNNKLVKILMLSLVLFWIMLYATEGIAKAIWQPEQYKKYRMWIFAMVCVNLLISAYLIVAPYQLFGQTTSDGYYTLLVTAHLSYGVVGCGLHFFSQLISQKITV</sequence>
<feature type="transmembrane region" description="Helical" evidence="1">
    <location>
        <begin position="6"/>
        <end position="27"/>
    </location>
</feature>
<dbReference type="RefSeq" id="WP_406751765.1">
    <property type="nucleotide sequence ID" value="NZ_JBEWZH010000008.1"/>
</dbReference>
<feature type="transmembrane region" description="Helical" evidence="1">
    <location>
        <begin position="72"/>
        <end position="94"/>
    </location>
</feature>
<name>A0ABW8RZJ6_9BACT</name>
<protein>
    <submittedName>
        <fullName evidence="2">Uncharacterized protein</fullName>
    </submittedName>
</protein>
<proteinExistence type="predicted"/>
<evidence type="ECO:0000256" key="1">
    <source>
        <dbReference type="SAM" id="Phobius"/>
    </source>
</evidence>
<comment type="caution">
    <text evidence="2">The sequence shown here is derived from an EMBL/GenBank/DDBJ whole genome shotgun (WGS) entry which is preliminary data.</text>
</comment>
<organism evidence="2 3">
    <name type="scientific">Aquirufa salirivi</name>
    <dbReference type="NCBI Taxonomy" id="3104729"/>
    <lineage>
        <taxon>Bacteria</taxon>
        <taxon>Pseudomonadati</taxon>
        <taxon>Bacteroidota</taxon>
        <taxon>Cytophagia</taxon>
        <taxon>Cytophagales</taxon>
        <taxon>Flectobacillaceae</taxon>
        <taxon>Aquirufa</taxon>
    </lineage>
</organism>
<keyword evidence="1" id="KW-0812">Transmembrane</keyword>